<gene>
    <name evidence="3" type="ORF">DSLASN_27700</name>
</gene>
<dbReference type="InterPro" id="IPR052196">
    <property type="entry name" value="Bact_Kbp"/>
</dbReference>
<organism evidence="3 4">
    <name type="scientific">Desulfoluna limicola</name>
    <dbReference type="NCBI Taxonomy" id="2810562"/>
    <lineage>
        <taxon>Bacteria</taxon>
        <taxon>Pseudomonadati</taxon>
        <taxon>Thermodesulfobacteriota</taxon>
        <taxon>Desulfobacteria</taxon>
        <taxon>Desulfobacterales</taxon>
        <taxon>Desulfolunaceae</taxon>
        <taxon>Desulfoluna</taxon>
    </lineage>
</organism>
<dbReference type="Gene3D" id="3.10.350.10">
    <property type="entry name" value="LysM domain"/>
    <property type="match status" value="1"/>
</dbReference>
<dbReference type="SMART" id="SM00257">
    <property type="entry name" value="LysM"/>
    <property type="match status" value="1"/>
</dbReference>
<dbReference type="Pfam" id="PF01476">
    <property type="entry name" value="LysM"/>
    <property type="match status" value="1"/>
</dbReference>
<dbReference type="PROSITE" id="PS51782">
    <property type="entry name" value="LYSM"/>
    <property type="match status" value="1"/>
</dbReference>
<dbReference type="InterPro" id="IPR036779">
    <property type="entry name" value="LysM_dom_sf"/>
</dbReference>
<dbReference type="InterPro" id="IPR018392">
    <property type="entry name" value="LysM"/>
</dbReference>
<sequence>MTCGLYFSPNPVYSHHINHHTGAIMDIKAKLRYAALLSLVLLLSSAVSILADTTKEVSSETGVYYTVKKGDTLWDLSQKFSDDPFTWPDLWSKNGQLSNPHLIYPGQKIKLIRRSDIDKYGASGEGQASSVDDSGAMEGTDAVAKAEPQSYYYSKIERAGFMKKEPIHPHGTVFKLKGTDQLMLGAGDIIYIEGDQEMPLVIGARYVTYRTFTPKEMTARLLDVDRKKLNRVRDEIGTLHYLSGVVEIIGEKDGFFIARITDSYRSIKLNDKIMPYKKRSRHIPIREGLSSMEGEILIAEEGETTFGQDMVGFINRGTRDGIIKGQVYSVYYYEKKVSDNLIKGKSLMVPVTIGNILVIDTQEETSTVLVTYSTQGLSPGDYFKASK</sequence>
<evidence type="ECO:0000256" key="1">
    <source>
        <dbReference type="SAM" id="MobiDB-lite"/>
    </source>
</evidence>
<evidence type="ECO:0000259" key="2">
    <source>
        <dbReference type="PROSITE" id="PS51782"/>
    </source>
</evidence>
<protein>
    <submittedName>
        <fullName evidence="3">Peptidoglycan-binding protein LysM</fullName>
    </submittedName>
</protein>
<evidence type="ECO:0000313" key="4">
    <source>
        <dbReference type="Proteomes" id="UP001320148"/>
    </source>
</evidence>
<accession>A0ABM7PHS7</accession>
<reference evidence="3 4" key="1">
    <citation type="submission" date="2021-02" db="EMBL/GenBank/DDBJ databases">
        <title>Complete genome of Desulfoluna sp. strain ASN36.</title>
        <authorList>
            <person name="Takahashi A."/>
            <person name="Kojima H."/>
            <person name="Fukui M."/>
        </authorList>
    </citation>
    <scope>NUCLEOTIDE SEQUENCE [LARGE SCALE GENOMIC DNA]</scope>
    <source>
        <strain evidence="3 4">ASN36</strain>
    </source>
</reference>
<dbReference type="EMBL" id="AP024488">
    <property type="protein sequence ID" value="BCS97138.1"/>
    <property type="molecule type" value="Genomic_DNA"/>
</dbReference>
<feature type="region of interest" description="Disordered" evidence="1">
    <location>
        <begin position="123"/>
        <end position="142"/>
    </location>
</feature>
<proteinExistence type="predicted"/>
<dbReference type="PANTHER" id="PTHR34700">
    <property type="entry name" value="POTASSIUM BINDING PROTEIN KBP"/>
    <property type="match status" value="1"/>
</dbReference>
<feature type="domain" description="LysM" evidence="2">
    <location>
        <begin position="63"/>
        <end position="111"/>
    </location>
</feature>
<name>A0ABM7PHS7_9BACT</name>
<evidence type="ECO:0000313" key="3">
    <source>
        <dbReference type="EMBL" id="BCS97138.1"/>
    </source>
</evidence>
<keyword evidence="4" id="KW-1185">Reference proteome</keyword>
<dbReference type="Proteomes" id="UP001320148">
    <property type="component" value="Chromosome"/>
</dbReference>
<dbReference type="PANTHER" id="PTHR34700:SF4">
    <property type="entry name" value="PHAGE-LIKE ELEMENT PBSX PROTEIN XKDP"/>
    <property type="match status" value="1"/>
</dbReference>
<dbReference type="CDD" id="cd00118">
    <property type="entry name" value="LysM"/>
    <property type="match status" value="1"/>
</dbReference>
<dbReference type="SUPFAM" id="SSF54106">
    <property type="entry name" value="LysM domain"/>
    <property type="match status" value="1"/>
</dbReference>